<protein>
    <submittedName>
        <fullName evidence="1">Uncharacterized protein</fullName>
    </submittedName>
</protein>
<evidence type="ECO:0000313" key="2">
    <source>
        <dbReference type="Proteomes" id="UP001501771"/>
    </source>
</evidence>
<dbReference type="RefSeq" id="WP_344149946.1">
    <property type="nucleotide sequence ID" value="NZ_BAAAQR010000004.1"/>
</dbReference>
<comment type="caution">
    <text evidence="1">The sequence shown here is derived from an EMBL/GenBank/DDBJ whole genome shotgun (WGS) entry which is preliminary data.</text>
</comment>
<dbReference type="EMBL" id="BAAAQR010000004">
    <property type="protein sequence ID" value="GAA2143663.1"/>
    <property type="molecule type" value="Genomic_DNA"/>
</dbReference>
<sequence>MGSIDTRQFGDRDSLTLVEFLLARITEDEAVARAYLDREGASPSPLVRRVMERALDDCLARRRLVVEHAAAPHPDRVCTALKLLAAGHRDHPDHPGLQPA</sequence>
<dbReference type="InterPro" id="IPR046193">
    <property type="entry name" value="DUF6221"/>
</dbReference>
<dbReference type="Pfam" id="PF19730">
    <property type="entry name" value="DUF6221"/>
    <property type="match status" value="1"/>
</dbReference>
<accession>A0ABN2ZKI0</accession>
<organism evidence="1 2">
    <name type="scientific">Nocardioides koreensis</name>
    <dbReference type="NCBI Taxonomy" id="433651"/>
    <lineage>
        <taxon>Bacteria</taxon>
        <taxon>Bacillati</taxon>
        <taxon>Actinomycetota</taxon>
        <taxon>Actinomycetes</taxon>
        <taxon>Propionibacteriales</taxon>
        <taxon>Nocardioidaceae</taxon>
        <taxon>Nocardioides</taxon>
    </lineage>
</organism>
<gene>
    <name evidence="1" type="ORF">GCM10009844_16300</name>
</gene>
<dbReference type="Proteomes" id="UP001501771">
    <property type="component" value="Unassembled WGS sequence"/>
</dbReference>
<proteinExistence type="predicted"/>
<reference evidence="1 2" key="1">
    <citation type="journal article" date="2019" name="Int. J. Syst. Evol. Microbiol.">
        <title>The Global Catalogue of Microorganisms (GCM) 10K type strain sequencing project: providing services to taxonomists for standard genome sequencing and annotation.</title>
        <authorList>
            <consortium name="The Broad Institute Genomics Platform"/>
            <consortium name="The Broad Institute Genome Sequencing Center for Infectious Disease"/>
            <person name="Wu L."/>
            <person name="Ma J."/>
        </authorList>
    </citation>
    <scope>NUCLEOTIDE SEQUENCE [LARGE SCALE GENOMIC DNA]</scope>
    <source>
        <strain evidence="1 2">JCM 16022</strain>
    </source>
</reference>
<evidence type="ECO:0000313" key="1">
    <source>
        <dbReference type="EMBL" id="GAA2143663.1"/>
    </source>
</evidence>
<keyword evidence="2" id="KW-1185">Reference proteome</keyword>
<name>A0ABN2ZKI0_9ACTN</name>